<dbReference type="EC" id="1.15.1.1" evidence="2"/>
<keyword evidence="4" id="KW-0560">Oxidoreductase</keyword>
<organism evidence="6 7">
    <name type="scientific">Datura stramonium</name>
    <name type="common">Jimsonweed</name>
    <name type="synonym">Common thornapple</name>
    <dbReference type="NCBI Taxonomy" id="4076"/>
    <lineage>
        <taxon>Eukaryota</taxon>
        <taxon>Viridiplantae</taxon>
        <taxon>Streptophyta</taxon>
        <taxon>Embryophyta</taxon>
        <taxon>Tracheophyta</taxon>
        <taxon>Spermatophyta</taxon>
        <taxon>Magnoliopsida</taxon>
        <taxon>eudicotyledons</taxon>
        <taxon>Gunneridae</taxon>
        <taxon>Pentapetalae</taxon>
        <taxon>asterids</taxon>
        <taxon>lamiids</taxon>
        <taxon>Solanales</taxon>
        <taxon>Solanaceae</taxon>
        <taxon>Solanoideae</taxon>
        <taxon>Datureae</taxon>
        <taxon>Datura</taxon>
    </lineage>
</organism>
<evidence type="ECO:0000256" key="1">
    <source>
        <dbReference type="ARBA" id="ARBA00008714"/>
    </source>
</evidence>
<accession>A0ABS8SXV9</accession>
<evidence type="ECO:0000256" key="3">
    <source>
        <dbReference type="ARBA" id="ARBA00022723"/>
    </source>
</evidence>
<sequence>MMAAATASATLPSPFLPCPGFPESCRSLNWRTQKKQLARKAGPLKVTAKFELNPPPYPLNALEPHMSRTTFEYHWGKHHKAYVDNLNKQIIGTELDEMTLEDIILITYNKGNLLPPFNN</sequence>
<dbReference type="PANTHER" id="PTHR42769">
    <property type="entry name" value="SUPEROXIDE DISMUTASE"/>
    <property type="match status" value="1"/>
</dbReference>
<evidence type="ECO:0000313" key="6">
    <source>
        <dbReference type="EMBL" id="MCD7463650.1"/>
    </source>
</evidence>
<keyword evidence="3" id="KW-0479">Metal-binding</keyword>
<comment type="caution">
    <text evidence="6">The sequence shown here is derived from an EMBL/GenBank/DDBJ whole genome shotgun (WGS) entry which is preliminary data.</text>
</comment>
<proteinExistence type="inferred from homology"/>
<dbReference type="PANTHER" id="PTHR42769:SF3">
    <property type="entry name" value="SUPEROXIDE DISMUTASE [FE] 2, CHLOROPLASTIC"/>
    <property type="match status" value="1"/>
</dbReference>
<keyword evidence="7" id="KW-1185">Reference proteome</keyword>
<feature type="domain" description="Manganese/iron superoxide dismutase N-terminal" evidence="5">
    <location>
        <begin position="49"/>
        <end position="107"/>
    </location>
</feature>
<dbReference type="Proteomes" id="UP000823775">
    <property type="component" value="Unassembled WGS sequence"/>
</dbReference>
<dbReference type="Gene3D" id="1.10.287.990">
    <property type="entry name" value="Fe,Mn superoxide dismutase (SOD) domain"/>
    <property type="match status" value="1"/>
</dbReference>
<dbReference type="SUPFAM" id="SSF46609">
    <property type="entry name" value="Fe,Mn superoxide dismutase (SOD), N-terminal domain"/>
    <property type="match status" value="1"/>
</dbReference>
<dbReference type="InterPro" id="IPR019831">
    <property type="entry name" value="Mn/Fe_SOD_N"/>
</dbReference>
<evidence type="ECO:0000313" key="7">
    <source>
        <dbReference type="Proteomes" id="UP000823775"/>
    </source>
</evidence>
<dbReference type="EMBL" id="JACEIK010000900">
    <property type="protein sequence ID" value="MCD7463650.1"/>
    <property type="molecule type" value="Genomic_DNA"/>
</dbReference>
<reference evidence="6 7" key="1">
    <citation type="journal article" date="2021" name="BMC Genomics">
        <title>Datura genome reveals duplications of psychoactive alkaloid biosynthetic genes and high mutation rate following tissue culture.</title>
        <authorList>
            <person name="Rajewski A."/>
            <person name="Carter-House D."/>
            <person name="Stajich J."/>
            <person name="Litt A."/>
        </authorList>
    </citation>
    <scope>NUCLEOTIDE SEQUENCE [LARGE SCALE GENOMIC DNA]</scope>
    <source>
        <strain evidence="6">AR-01</strain>
    </source>
</reference>
<gene>
    <name evidence="6" type="primary">FSD1_3</name>
    <name evidence="6" type="ORF">HAX54_051064</name>
</gene>
<evidence type="ECO:0000256" key="2">
    <source>
        <dbReference type="ARBA" id="ARBA00012682"/>
    </source>
</evidence>
<dbReference type="Pfam" id="PF00081">
    <property type="entry name" value="Sod_Fe_N"/>
    <property type="match status" value="1"/>
</dbReference>
<evidence type="ECO:0000259" key="5">
    <source>
        <dbReference type="Pfam" id="PF00081"/>
    </source>
</evidence>
<evidence type="ECO:0000256" key="4">
    <source>
        <dbReference type="ARBA" id="ARBA00023002"/>
    </source>
</evidence>
<comment type="similarity">
    <text evidence="1">Belongs to the iron/manganese superoxide dismutase family.</text>
</comment>
<dbReference type="InterPro" id="IPR036324">
    <property type="entry name" value="Mn/Fe_SOD_N_sf"/>
</dbReference>
<protein>
    <recommendedName>
        <fullName evidence="2">superoxide dismutase</fullName>
        <ecNumber evidence="2">1.15.1.1</ecNumber>
    </recommendedName>
</protein>
<name>A0ABS8SXV9_DATST</name>
<feature type="non-terminal residue" evidence="6">
    <location>
        <position position="119"/>
    </location>
</feature>